<evidence type="ECO:0000259" key="1">
    <source>
        <dbReference type="PROSITE" id="PS50075"/>
    </source>
</evidence>
<dbReference type="RefSeq" id="WP_035014018.1">
    <property type="nucleotide sequence ID" value="NZ_ARZY01000010.1"/>
</dbReference>
<dbReference type="InterPro" id="IPR036736">
    <property type="entry name" value="ACP-like_sf"/>
</dbReference>
<dbReference type="Pfam" id="PF00550">
    <property type="entry name" value="PP-binding"/>
    <property type="match status" value="1"/>
</dbReference>
<dbReference type="InterPro" id="IPR009081">
    <property type="entry name" value="PP-bd_ACP"/>
</dbReference>
<dbReference type="Proteomes" id="UP000019276">
    <property type="component" value="Unassembled WGS sequence"/>
</dbReference>
<comment type="caution">
    <text evidence="2">The sequence shown here is derived from an EMBL/GenBank/DDBJ whole genome shotgun (WGS) entry which is preliminary data.</text>
</comment>
<name>W7QCH7_9ALTE</name>
<proteinExistence type="predicted"/>
<dbReference type="AlphaFoldDB" id="W7QCH7"/>
<gene>
    <name evidence="2" type="ORF">DS2_07173</name>
</gene>
<sequence length="91" mass="10316">MELDALKQELKQLIIKECDKEDELEWQQISDDEPLFGSKSNVGLDSLDALQLSLVLKQNFGIKVEGSKETRKHLQSINAIVDYIQAQQASQ</sequence>
<dbReference type="STRING" id="1328313.DS2_07173"/>
<organism evidence="2 3">
    <name type="scientific">Catenovulum agarivorans DS-2</name>
    <dbReference type="NCBI Taxonomy" id="1328313"/>
    <lineage>
        <taxon>Bacteria</taxon>
        <taxon>Pseudomonadati</taxon>
        <taxon>Pseudomonadota</taxon>
        <taxon>Gammaproteobacteria</taxon>
        <taxon>Alteromonadales</taxon>
        <taxon>Alteromonadaceae</taxon>
        <taxon>Catenovulum</taxon>
    </lineage>
</organism>
<keyword evidence="3" id="KW-1185">Reference proteome</keyword>
<dbReference type="PATRIC" id="fig|1328313.3.peg.1464"/>
<dbReference type="EMBL" id="ARZY01000010">
    <property type="protein sequence ID" value="EWH10594.1"/>
    <property type="molecule type" value="Genomic_DNA"/>
</dbReference>
<reference evidence="2 3" key="1">
    <citation type="journal article" date="2014" name="Genome Announc.">
        <title>Draft Genome Sequence of the Agar-Degrading Bacterium Catenovulum sp. Strain DS-2, Isolated from Intestines of Haliotis diversicolor.</title>
        <authorList>
            <person name="Shan D."/>
            <person name="Li X."/>
            <person name="Gu Z."/>
            <person name="Wei G."/>
            <person name="Gao Z."/>
            <person name="Shao Z."/>
        </authorList>
    </citation>
    <scope>NUCLEOTIDE SEQUENCE [LARGE SCALE GENOMIC DNA]</scope>
    <source>
        <strain evidence="2 3">DS-2</strain>
    </source>
</reference>
<evidence type="ECO:0000313" key="3">
    <source>
        <dbReference type="Proteomes" id="UP000019276"/>
    </source>
</evidence>
<dbReference type="eggNOG" id="COG0236">
    <property type="taxonomic scope" value="Bacteria"/>
</dbReference>
<dbReference type="PROSITE" id="PS50075">
    <property type="entry name" value="CARRIER"/>
    <property type="match status" value="1"/>
</dbReference>
<evidence type="ECO:0000313" key="2">
    <source>
        <dbReference type="EMBL" id="EWH10594.1"/>
    </source>
</evidence>
<accession>W7QCH7</accession>
<dbReference type="OrthoDB" id="5432342at2"/>
<dbReference type="SUPFAM" id="SSF47336">
    <property type="entry name" value="ACP-like"/>
    <property type="match status" value="1"/>
</dbReference>
<dbReference type="Gene3D" id="1.10.1200.10">
    <property type="entry name" value="ACP-like"/>
    <property type="match status" value="1"/>
</dbReference>
<feature type="domain" description="Carrier" evidence="1">
    <location>
        <begin position="5"/>
        <end position="88"/>
    </location>
</feature>
<protein>
    <submittedName>
        <fullName evidence="2">Acyl carrier protein</fullName>
    </submittedName>
</protein>